<evidence type="ECO:0008006" key="4">
    <source>
        <dbReference type="Google" id="ProtNLM"/>
    </source>
</evidence>
<evidence type="ECO:0000313" key="2">
    <source>
        <dbReference type="EnsemblMetazoa" id="GMOY014214.P1372"/>
    </source>
</evidence>
<feature type="signal peptide" evidence="1">
    <location>
        <begin position="1"/>
        <end position="26"/>
    </location>
</feature>
<dbReference type="Proteomes" id="UP000092444">
    <property type="component" value="Unassembled WGS sequence"/>
</dbReference>
<dbReference type="EnsemblMetazoa" id="GMOY014214.R1372">
    <property type="protein sequence ID" value="GMOY014214.P1372"/>
    <property type="gene ID" value="GMOY014214"/>
</dbReference>
<evidence type="ECO:0000313" key="3">
    <source>
        <dbReference type="Proteomes" id="UP000092444"/>
    </source>
</evidence>
<accession>A0ABK9NG97</accession>
<feature type="chain" id="PRO_5046018758" description="Secreted protein" evidence="1">
    <location>
        <begin position="27"/>
        <end position="143"/>
    </location>
</feature>
<reference evidence="2" key="1">
    <citation type="submission" date="2025-05" db="UniProtKB">
        <authorList>
            <consortium name="EnsemblMetazoa"/>
        </authorList>
    </citation>
    <scope>IDENTIFICATION</scope>
    <source>
        <strain evidence="2">Yale</strain>
    </source>
</reference>
<proteinExistence type="predicted"/>
<sequence>MLKLLYMLVSFIFLKHIILLQYQANALTSSEDVVMLKRFKRDTSSKFTDIYNDENGDIIPGNDGFEYKSFADHIRERAEQAAESFQSMWRSITDSLKHAMDALRGFFSDDSYEMYTHEDYEEQQRLQIIETYKKNVEDNEIDM</sequence>
<evidence type="ECO:0000256" key="1">
    <source>
        <dbReference type="SAM" id="SignalP"/>
    </source>
</evidence>
<protein>
    <recommendedName>
        <fullName evidence="4">Secreted protein</fullName>
    </recommendedName>
</protein>
<keyword evidence="3" id="KW-1185">Reference proteome</keyword>
<organism evidence="2 3">
    <name type="scientific">Glossina morsitans morsitans</name>
    <name type="common">Savannah tsetse fly</name>
    <dbReference type="NCBI Taxonomy" id="37546"/>
    <lineage>
        <taxon>Eukaryota</taxon>
        <taxon>Metazoa</taxon>
        <taxon>Ecdysozoa</taxon>
        <taxon>Arthropoda</taxon>
        <taxon>Hexapoda</taxon>
        <taxon>Insecta</taxon>
        <taxon>Pterygota</taxon>
        <taxon>Neoptera</taxon>
        <taxon>Endopterygota</taxon>
        <taxon>Diptera</taxon>
        <taxon>Brachycera</taxon>
        <taxon>Muscomorpha</taxon>
        <taxon>Hippoboscoidea</taxon>
        <taxon>Glossinidae</taxon>
        <taxon>Glossina</taxon>
    </lineage>
</organism>
<keyword evidence="1" id="KW-0732">Signal</keyword>
<dbReference type="EMBL" id="CCAG010021263">
    <property type="status" value="NOT_ANNOTATED_CDS"/>
    <property type="molecule type" value="Genomic_DNA"/>
</dbReference>
<name>A0ABK9NG97_GLOMM</name>